<dbReference type="SUPFAM" id="SSF55008">
    <property type="entry name" value="HMA, heavy metal-associated domain"/>
    <property type="match status" value="1"/>
</dbReference>
<dbReference type="Proteomes" id="UP000682403">
    <property type="component" value="Unassembled WGS sequence"/>
</dbReference>
<accession>A0ABS5LDB2</accession>
<comment type="caution">
    <text evidence="1">The sequence shown here is derived from an EMBL/GenBank/DDBJ whole genome shotgun (WGS) entry which is preliminary data.</text>
</comment>
<dbReference type="EMBL" id="JAGVRK010000001">
    <property type="protein sequence ID" value="MBS2968730.1"/>
    <property type="molecule type" value="Genomic_DNA"/>
</dbReference>
<protein>
    <recommendedName>
        <fullName evidence="3">HMA domain-containing protein</fullName>
    </recommendedName>
</protein>
<sequence>MRETTIQVKEPLNEERIQMIESRLAQTEGIERALVDIVSGSIWISYNEMQIAPELIMKALSEHGMQSEEIQNA</sequence>
<evidence type="ECO:0000313" key="1">
    <source>
        <dbReference type="EMBL" id="MBS2968730.1"/>
    </source>
</evidence>
<evidence type="ECO:0000313" key="2">
    <source>
        <dbReference type="Proteomes" id="UP000682403"/>
    </source>
</evidence>
<reference evidence="1 2" key="1">
    <citation type="submission" date="2021-04" db="EMBL/GenBank/DDBJ databases">
        <title>Metabacillus sp. strain KIGAM252 whole genome sequence.</title>
        <authorList>
            <person name="Seo M.-J."/>
            <person name="Cho E.-S."/>
            <person name="Hwang C.Y."/>
            <person name="Yoon D.J."/>
        </authorList>
    </citation>
    <scope>NUCLEOTIDE SEQUENCE [LARGE SCALE GENOMIC DNA]</scope>
    <source>
        <strain evidence="1 2">KIGAM252</strain>
    </source>
</reference>
<dbReference type="RefSeq" id="WP_211557759.1">
    <property type="nucleotide sequence ID" value="NZ_JAGVRK010000001.1"/>
</dbReference>
<name>A0ABS5LDB2_9BACI</name>
<dbReference type="Gene3D" id="3.30.70.100">
    <property type="match status" value="1"/>
</dbReference>
<dbReference type="InterPro" id="IPR036163">
    <property type="entry name" value="HMA_dom_sf"/>
</dbReference>
<gene>
    <name evidence="1" type="ORF">J9317_08165</name>
</gene>
<proteinExistence type="predicted"/>
<organism evidence="1 2">
    <name type="scientific">Metabacillus flavus</name>
    <dbReference type="NCBI Taxonomy" id="2823519"/>
    <lineage>
        <taxon>Bacteria</taxon>
        <taxon>Bacillati</taxon>
        <taxon>Bacillota</taxon>
        <taxon>Bacilli</taxon>
        <taxon>Bacillales</taxon>
        <taxon>Bacillaceae</taxon>
        <taxon>Metabacillus</taxon>
    </lineage>
</organism>
<evidence type="ECO:0008006" key="3">
    <source>
        <dbReference type="Google" id="ProtNLM"/>
    </source>
</evidence>
<keyword evidence="2" id="KW-1185">Reference proteome</keyword>